<dbReference type="PROSITE" id="PS00086">
    <property type="entry name" value="CYTOCHROME_P450"/>
    <property type="match status" value="1"/>
</dbReference>
<dbReference type="OrthoDB" id="1470350at2759"/>
<keyword evidence="9" id="KW-0492">Microsome</keyword>
<feature type="binding site" description="axial binding residue" evidence="14">
    <location>
        <position position="446"/>
    </location>
    <ligand>
        <name>heme</name>
        <dbReference type="ChEBI" id="CHEBI:30413"/>
    </ligand>
    <ligandPart>
        <name>Fe</name>
        <dbReference type="ChEBI" id="CHEBI:18248"/>
    </ligandPart>
</feature>
<evidence type="ECO:0000256" key="14">
    <source>
        <dbReference type="PIRSR" id="PIRSR602401-1"/>
    </source>
</evidence>
<keyword evidence="16" id="KW-0812">Transmembrane</keyword>
<name>A0A835CW82_APHGI</name>
<comment type="similarity">
    <text evidence="5 15">Belongs to the cytochrome P450 family.</text>
</comment>
<dbReference type="PANTHER" id="PTHR24291:SF189">
    <property type="entry name" value="CYTOCHROME P450 4C3-RELATED"/>
    <property type="match status" value="1"/>
</dbReference>
<evidence type="ECO:0000256" key="4">
    <source>
        <dbReference type="ARBA" id="ARBA00004406"/>
    </source>
</evidence>
<keyword evidence="7 14" id="KW-0479">Metal-binding</keyword>
<keyword evidence="13 16" id="KW-0472">Membrane</keyword>
<evidence type="ECO:0000256" key="9">
    <source>
        <dbReference type="ARBA" id="ARBA00022848"/>
    </source>
</evidence>
<evidence type="ECO:0000256" key="3">
    <source>
        <dbReference type="ARBA" id="ARBA00004174"/>
    </source>
</evidence>
<evidence type="ECO:0000256" key="15">
    <source>
        <dbReference type="RuleBase" id="RU000461"/>
    </source>
</evidence>
<comment type="function">
    <text evidence="2">May be involved in the metabolism of insect hormones and in the breakdown of synthetic insecticides.</text>
</comment>
<dbReference type="Gene3D" id="1.10.630.10">
    <property type="entry name" value="Cytochrome P450"/>
    <property type="match status" value="1"/>
</dbReference>
<evidence type="ECO:0000313" key="17">
    <source>
        <dbReference type="EMBL" id="KAF7998237.1"/>
    </source>
</evidence>
<comment type="subcellular location">
    <subcellularLocation>
        <location evidence="4">Endoplasmic reticulum membrane</location>
        <topology evidence="4">Peripheral membrane protein</topology>
    </subcellularLocation>
    <subcellularLocation>
        <location evidence="3">Microsome membrane</location>
        <topology evidence="3">Peripheral membrane protein</topology>
    </subcellularLocation>
</comment>
<evidence type="ECO:0000256" key="2">
    <source>
        <dbReference type="ARBA" id="ARBA00003690"/>
    </source>
</evidence>
<gene>
    <name evidence="17" type="ORF">HCN44_009635</name>
</gene>
<organism evidence="17 18">
    <name type="scientific">Aphidius gifuensis</name>
    <name type="common">Parasitoid wasp</name>
    <dbReference type="NCBI Taxonomy" id="684658"/>
    <lineage>
        <taxon>Eukaryota</taxon>
        <taxon>Metazoa</taxon>
        <taxon>Ecdysozoa</taxon>
        <taxon>Arthropoda</taxon>
        <taxon>Hexapoda</taxon>
        <taxon>Insecta</taxon>
        <taxon>Pterygota</taxon>
        <taxon>Neoptera</taxon>
        <taxon>Endopterygota</taxon>
        <taxon>Hymenoptera</taxon>
        <taxon>Apocrita</taxon>
        <taxon>Ichneumonoidea</taxon>
        <taxon>Braconidae</taxon>
        <taxon>Aphidiinae</taxon>
        <taxon>Aphidius</taxon>
    </lineage>
</organism>
<dbReference type="GO" id="GO:0005506">
    <property type="term" value="F:iron ion binding"/>
    <property type="evidence" value="ECO:0007669"/>
    <property type="project" value="InterPro"/>
</dbReference>
<dbReference type="EMBL" id="JACMRX010000001">
    <property type="protein sequence ID" value="KAF7998237.1"/>
    <property type="molecule type" value="Genomic_DNA"/>
</dbReference>
<keyword evidence="10 15" id="KW-0560">Oxidoreductase</keyword>
<keyword evidence="6 14" id="KW-0349">Heme</keyword>
<evidence type="ECO:0000256" key="7">
    <source>
        <dbReference type="ARBA" id="ARBA00022723"/>
    </source>
</evidence>
<keyword evidence="16" id="KW-1133">Transmembrane helix</keyword>
<dbReference type="SUPFAM" id="SSF48264">
    <property type="entry name" value="Cytochrome P450"/>
    <property type="match status" value="1"/>
</dbReference>
<comment type="cofactor">
    <cofactor evidence="1 14">
        <name>heme</name>
        <dbReference type="ChEBI" id="CHEBI:30413"/>
    </cofactor>
</comment>
<dbReference type="InterPro" id="IPR001128">
    <property type="entry name" value="Cyt_P450"/>
</dbReference>
<keyword evidence="12 15" id="KW-0503">Monooxygenase</keyword>
<evidence type="ECO:0000256" key="8">
    <source>
        <dbReference type="ARBA" id="ARBA00022824"/>
    </source>
</evidence>
<evidence type="ECO:0000256" key="5">
    <source>
        <dbReference type="ARBA" id="ARBA00010617"/>
    </source>
</evidence>
<dbReference type="InterPro" id="IPR036396">
    <property type="entry name" value="Cyt_P450_sf"/>
</dbReference>
<dbReference type="InterPro" id="IPR050196">
    <property type="entry name" value="Cytochrome_P450_Monoox"/>
</dbReference>
<evidence type="ECO:0000256" key="10">
    <source>
        <dbReference type="ARBA" id="ARBA00023002"/>
    </source>
</evidence>
<keyword evidence="18" id="KW-1185">Reference proteome</keyword>
<dbReference type="AlphaFoldDB" id="A0A835CW82"/>
<evidence type="ECO:0000313" key="18">
    <source>
        <dbReference type="Proteomes" id="UP000639338"/>
    </source>
</evidence>
<protein>
    <recommendedName>
        <fullName evidence="19">Cytochrome P450</fullName>
    </recommendedName>
</protein>
<dbReference type="GO" id="GO:0005789">
    <property type="term" value="C:endoplasmic reticulum membrane"/>
    <property type="evidence" value="ECO:0007669"/>
    <property type="project" value="UniProtKB-SubCell"/>
</dbReference>
<dbReference type="PRINTS" id="PR00463">
    <property type="entry name" value="EP450I"/>
</dbReference>
<sequence>MLFFLKQLINNVTINLNCSLIGYLLAIAAIIISYYCCNNIFNYWFNRAKLLKFALTLPGPPTLPFIGNALEFAVSAEDTLDKVVDLVRTNESTFRFWLGPKLIVVLSDPRDYEIILASSKASYKDPVYDLLGPVIGKGLVSALSIYLKCFNIHTRYCNELLKLKINSNDEFDILPFMTNCTSDMMLECIIGVQGTAQKGGYKQFVHYSDRIYELLHMRMMKVWLHPDFIFKRTKMGEEQEQALNIVHGLIDNVICRKKKEYMAIERGVIDRNELKVSLLDQLIDHAMKNKSMDDLELRYEIYTVYIAAQDTVAVIASFALLMLAIHQNIQDKLRKEIYDILGDDDDDDIDEIHIQKFKYLDMIIRETIRMYPIAPLMVRKTTGEIKLETCTLPENCSIVMAAYMTHRDKNHWIEPDKFNPDRFLSNFVKERHPYSFVGFSGGLRGCIGQKLAIMSLKTIIANVIRKYKLNTSQKLDDLKLKMDISIRSRCGYKINIKEIN</sequence>
<dbReference type="PANTHER" id="PTHR24291">
    <property type="entry name" value="CYTOCHROME P450 FAMILY 4"/>
    <property type="match status" value="1"/>
</dbReference>
<evidence type="ECO:0000256" key="12">
    <source>
        <dbReference type="ARBA" id="ARBA00023033"/>
    </source>
</evidence>
<dbReference type="InterPro" id="IPR002401">
    <property type="entry name" value="Cyt_P450_E_grp-I"/>
</dbReference>
<evidence type="ECO:0000256" key="11">
    <source>
        <dbReference type="ARBA" id="ARBA00023004"/>
    </source>
</evidence>
<evidence type="ECO:0000256" key="1">
    <source>
        <dbReference type="ARBA" id="ARBA00001971"/>
    </source>
</evidence>
<dbReference type="Pfam" id="PF00067">
    <property type="entry name" value="p450"/>
    <property type="match status" value="2"/>
</dbReference>
<dbReference type="GO" id="GO:0016705">
    <property type="term" value="F:oxidoreductase activity, acting on paired donors, with incorporation or reduction of molecular oxygen"/>
    <property type="evidence" value="ECO:0007669"/>
    <property type="project" value="InterPro"/>
</dbReference>
<evidence type="ECO:0000256" key="16">
    <source>
        <dbReference type="SAM" id="Phobius"/>
    </source>
</evidence>
<evidence type="ECO:0008006" key="19">
    <source>
        <dbReference type="Google" id="ProtNLM"/>
    </source>
</evidence>
<dbReference type="InterPro" id="IPR017972">
    <property type="entry name" value="Cyt_P450_CS"/>
</dbReference>
<dbReference type="GO" id="GO:0020037">
    <property type="term" value="F:heme binding"/>
    <property type="evidence" value="ECO:0007669"/>
    <property type="project" value="InterPro"/>
</dbReference>
<comment type="caution">
    <text evidence="17">The sequence shown here is derived from an EMBL/GenBank/DDBJ whole genome shotgun (WGS) entry which is preliminary data.</text>
</comment>
<keyword evidence="11 14" id="KW-0408">Iron</keyword>
<evidence type="ECO:0000256" key="6">
    <source>
        <dbReference type="ARBA" id="ARBA00022617"/>
    </source>
</evidence>
<accession>A0A835CW82</accession>
<dbReference type="GO" id="GO:0004497">
    <property type="term" value="F:monooxygenase activity"/>
    <property type="evidence" value="ECO:0007669"/>
    <property type="project" value="UniProtKB-KW"/>
</dbReference>
<reference evidence="17 18" key="1">
    <citation type="submission" date="2020-08" db="EMBL/GenBank/DDBJ databases">
        <title>Aphidius gifuensis genome sequencing and assembly.</title>
        <authorList>
            <person name="Du Z."/>
        </authorList>
    </citation>
    <scope>NUCLEOTIDE SEQUENCE [LARGE SCALE GENOMIC DNA]</scope>
    <source>
        <strain evidence="17">YNYX2018</strain>
        <tissue evidence="17">Adults</tissue>
    </source>
</reference>
<evidence type="ECO:0000256" key="13">
    <source>
        <dbReference type="ARBA" id="ARBA00023136"/>
    </source>
</evidence>
<keyword evidence="8" id="KW-0256">Endoplasmic reticulum</keyword>
<proteinExistence type="inferred from homology"/>
<feature type="transmembrane region" description="Helical" evidence="16">
    <location>
        <begin position="12"/>
        <end position="35"/>
    </location>
</feature>
<dbReference type="PRINTS" id="PR00385">
    <property type="entry name" value="P450"/>
</dbReference>
<dbReference type="Proteomes" id="UP000639338">
    <property type="component" value="Unassembled WGS sequence"/>
</dbReference>